<sequence>MNYSMNVALPTSGKLVVVLGMHRSGTSAITRAMVALGAELGDRLLPPLAGVNDKGFFEDYDVFQINHELLEAGGAQWHTVGDIGLARIPQPQLDAFRKRAADTLRAKCAGRTFALKDPRLARLMPFWQPVFEQIGLQVAYVIAVRNPISVVSSLKKRDNMSEEQGYALWLAHVVPSLLETKGKVRAFVDYDRMLDDPAGELSRLASRLDMPVNAARADEFARSFLSEDLRHSRFTAADLSGIQAAPSLVKTLCAALETVCRTGEEDATLQRALESGRQFLADIEPLLRVYQNAGLLNAMLEAAKVAILERDKRITELQQQVSSRPALAQAPAGSPIVAAAMAAAAAKNGAAPQPAMAPAGSITQIAARRGRTIFSFIVDADPKFAYEGYHLARSLIQHSCNSATDVNVQFTKEVGTETRDVFRRLGCTLHDIERFGDGRYCNKIAQLANLHQFDFDHVVLLDTDMIAVADLRPFLSENALVAKVVDFPQPPLPVLEEIGRAAGMRNLPPVGTVDAAHAPTYAGNCNGGFYGIPKALAEGVDRSWRRWAQWLLENIEPLARNNMAQHVDQVSMWLAIVMDRIPYSAAPSNVNYYVHMDGEHRYFDSRSNIALLHYHDVSLNVLGKLEPKAQLNELERRAVEAANRQIGAGFENTTFWNLRYAHFPERGSGVGSRGENLRYKRELLVQQGIERAESVLDVGCGDLEMIRGLAVQNYLGLDTSREALQMARRARPDWEFLHIDVSKSQPVLTPRQMAVCFEVLIHQPTEADYRKLIDFLARSTAGTLIVSGYVGDYDERKRNSMVYFYEPLDESLRKTGKFASIQRIGSHSDVVVLRCDV</sequence>
<gene>
    <name evidence="1" type="ORF">LMG29542_05039</name>
</gene>
<dbReference type="AlphaFoldDB" id="A0A6J5EIH7"/>
<keyword evidence="2" id="KW-1185">Reference proteome</keyword>
<organism evidence="1 2">
    <name type="scientific">Paraburkholderia humisilvae</name>
    <dbReference type="NCBI Taxonomy" id="627669"/>
    <lineage>
        <taxon>Bacteria</taxon>
        <taxon>Pseudomonadati</taxon>
        <taxon>Pseudomonadota</taxon>
        <taxon>Betaproteobacteria</taxon>
        <taxon>Burkholderiales</taxon>
        <taxon>Burkholderiaceae</taxon>
        <taxon>Paraburkholderia</taxon>
    </lineage>
</organism>
<name>A0A6J5EIH7_9BURK</name>
<proteinExistence type="predicted"/>
<evidence type="ECO:0008006" key="3">
    <source>
        <dbReference type="Google" id="ProtNLM"/>
    </source>
</evidence>
<dbReference type="Gene3D" id="3.40.50.150">
    <property type="entry name" value="Vaccinia Virus protein VP39"/>
    <property type="match status" value="1"/>
</dbReference>
<dbReference type="Proteomes" id="UP000494363">
    <property type="component" value="Unassembled WGS sequence"/>
</dbReference>
<dbReference type="SUPFAM" id="SSF53335">
    <property type="entry name" value="S-adenosyl-L-methionine-dependent methyltransferases"/>
    <property type="match status" value="1"/>
</dbReference>
<dbReference type="SUPFAM" id="SSF53448">
    <property type="entry name" value="Nucleotide-diphospho-sugar transferases"/>
    <property type="match status" value="1"/>
</dbReference>
<evidence type="ECO:0000313" key="1">
    <source>
        <dbReference type="EMBL" id="CAB3765076.1"/>
    </source>
</evidence>
<dbReference type="Gene3D" id="3.90.550.10">
    <property type="entry name" value="Spore Coat Polysaccharide Biosynthesis Protein SpsA, Chain A"/>
    <property type="match status" value="1"/>
</dbReference>
<accession>A0A6J5EIH7</accession>
<dbReference type="RefSeq" id="WP_175229146.1">
    <property type="nucleotide sequence ID" value="NZ_CADIKH010000026.1"/>
</dbReference>
<reference evidence="1 2" key="1">
    <citation type="submission" date="2020-04" db="EMBL/GenBank/DDBJ databases">
        <authorList>
            <person name="De Canck E."/>
        </authorList>
    </citation>
    <scope>NUCLEOTIDE SEQUENCE [LARGE SCALE GENOMIC DNA]</scope>
    <source>
        <strain evidence="1 2">LMG 29542</strain>
    </source>
</reference>
<dbReference type="InterPro" id="IPR029044">
    <property type="entry name" value="Nucleotide-diphossugar_trans"/>
</dbReference>
<dbReference type="SUPFAM" id="SSF52540">
    <property type="entry name" value="P-loop containing nucleoside triphosphate hydrolases"/>
    <property type="match status" value="1"/>
</dbReference>
<dbReference type="Gene3D" id="3.40.50.300">
    <property type="entry name" value="P-loop containing nucleotide triphosphate hydrolases"/>
    <property type="match status" value="1"/>
</dbReference>
<evidence type="ECO:0000313" key="2">
    <source>
        <dbReference type="Proteomes" id="UP000494363"/>
    </source>
</evidence>
<dbReference type="EMBL" id="CADIKH010000026">
    <property type="protein sequence ID" value="CAB3765076.1"/>
    <property type="molecule type" value="Genomic_DNA"/>
</dbReference>
<dbReference type="InterPro" id="IPR027417">
    <property type="entry name" value="P-loop_NTPase"/>
</dbReference>
<protein>
    <recommendedName>
        <fullName evidence="3">Methyltransferase domain-containing protein</fullName>
    </recommendedName>
</protein>
<dbReference type="InterPro" id="IPR029063">
    <property type="entry name" value="SAM-dependent_MTases_sf"/>
</dbReference>